<dbReference type="Proteomes" id="UP000182761">
    <property type="component" value="Unassembled WGS sequence"/>
</dbReference>
<dbReference type="OrthoDB" id="826619at2"/>
<sequence>MKKSAVVFLIVGLLITFSCNKKKSSQKQIESTLQDNTQNNSSHEVPKITEESVIKFSEDTYDFKDIKKGEKVTHIFKFTNIGKRPLLISEVRPSCGCTTPKYTKEPVYPGKKGEVTVTFDSSNFEGEVVKIIAISGNFETKLIKFQAKVN</sequence>
<dbReference type="EMBL" id="FCOR01000003">
    <property type="protein sequence ID" value="CVK15845.1"/>
    <property type="molecule type" value="Genomic_DNA"/>
</dbReference>
<dbReference type="AlphaFoldDB" id="A0A0X3AP69"/>
<name>A0A0X3AP69_9FLAO</name>
<evidence type="ECO:0008006" key="3">
    <source>
        <dbReference type="Google" id="ProtNLM"/>
    </source>
</evidence>
<dbReference type="InterPro" id="IPR013783">
    <property type="entry name" value="Ig-like_fold"/>
</dbReference>
<reference evidence="1 2" key="1">
    <citation type="submission" date="2016-01" db="EMBL/GenBank/DDBJ databases">
        <authorList>
            <person name="McClelland M."/>
            <person name="Jain A."/>
            <person name="Saraogi P."/>
            <person name="Mendelson R."/>
            <person name="Westerman R."/>
            <person name="SanMiguel P."/>
            <person name="Csonka L."/>
        </authorList>
    </citation>
    <scope>NUCLEOTIDE SEQUENCE [LARGE SCALE GENOMIC DNA]</scope>
    <source>
        <strain evidence="1 2">R-53146</strain>
    </source>
</reference>
<proteinExistence type="predicted"/>
<keyword evidence="2" id="KW-1185">Reference proteome</keyword>
<accession>A0A0X3AP69</accession>
<dbReference type="Gene3D" id="2.60.40.10">
    <property type="entry name" value="Immunoglobulins"/>
    <property type="match status" value="1"/>
</dbReference>
<dbReference type="PANTHER" id="PTHR37833">
    <property type="entry name" value="LIPOPROTEIN-RELATED"/>
    <property type="match status" value="1"/>
</dbReference>
<dbReference type="PANTHER" id="PTHR37833:SF1">
    <property type="entry name" value="SIGNAL PEPTIDE PROTEIN"/>
    <property type="match status" value="1"/>
</dbReference>
<gene>
    <name evidence="1" type="ORF">Ga0061079_103156</name>
</gene>
<dbReference type="Pfam" id="PF07610">
    <property type="entry name" value="DUF1573"/>
    <property type="match status" value="1"/>
</dbReference>
<organism evidence="1 2">
    <name type="scientific">Apibacter mensalis</name>
    <dbReference type="NCBI Taxonomy" id="1586267"/>
    <lineage>
        <taxon>Bacteria</taxon>
        <taxon>Pseudomonadati</taxon>
        <taxon>Bacteroidota</taxon>
        <taxon>Flavobacteriia</taxon>
        <taxon>Flavobacteriales</taxon>
        <taxon>Weeksellaceae</taxon>
        <taxon>Apibacter</taxon>
    </lineage>
</organism>
<dbReference type="STRING" id="1586267.GCA_001418685_00680"/>
<dbReference type="InterPro" id="IPR011467">
    <property type="entry name" value="DUF1573"/>
</dbReference>
<evidence type="ECO:0000313" key="2">
    <source>
        <dbReference type="Proteomes" id="UP000182761"/>
    </source>
</evidence>
<protein>
    <recommendedName>
        <fullName evidence="3">DUF1573 domain-containing protein</fullName>
    </recommendedName>
</protein>
<dbReference type="PROSITE" id="PS51257">
    <property type="entry name" value="PROKAR_LIPOPROTEIN"/>
    <property type="match status" value="1"/>
</dbReference>
<evidence type="ECO:0000313" key="1">
    <source>
        <dbReference type="EMBL" id="CVK15845.1"/>
    </source>
</evidence>
<dbReference type="RefSeq" id="WP_055425066.1">
    <property type="nucleotide sequence ID" value="NZ_FCOR01000003.1"/>
</dbReference>